<feature type="compositionally biased region" description="Basic and acidic residues" evidence="1">
    <location>
        <begin position="1"/>
        <end position="17"/>
    </location>
</feature>
<dbReference type="OrthoDB" id="8769737at2"/>
<dbReference type="SUPFAM" id="SSF53955">
    <property type="entry name" value="Lysozyme-like"/>
    <property type="match status" value="1"/>
</dbReference>
<dbReference type="Gene3D" id="1.10.530.10">
    <property type="match status" value="1"/>
</dbReference>
<proteinExistence type="predicted"/>
<keyword evidence="3" id="KW-1185">Reference proteome</keyword>
<feature type="region of interest" description="Disordered" evidence="1">
    <location>
        <begin position="1"/>
        <end position="58"/>
    </location>
</feature>
<accession>A0A239LN69</accession>
<evidence type="ECO:0000313" key="2">
    <source>
        <dbReference type="EMBL" id="SNT32117.1"/>
    </source>
</evidence>
<evidence type="ECO:0000313" key="3">
    <source>
        <dbReference type="Proteomes" id="UP000198284"/>
    </source>
</evidence>
<reference evidence="2 3" key="1">
    <citation type="submission" date="2017-06" db="EMBL/GenBank/DDBJ databases">
        <authorList>
            <person name="Kim H.J."/>
            <person name="Triplett B.A."/>
        </authorList>
    </citation>
    <scope>NUCLEOTIDE SEQUENCE [LARGE SCALE GENOMIC DNA]</scope>
    <source>
        <strain evidence="2 3">U15</strain>
    </source>
</reference>
<feature type="compositionally biased region" description="Basic and acidic residues" evidence="1">
    <location>
        <begin position="214"/>
        <end position="228"/>
    </location>
</feature>
<dbReference type="RefSeq" id="WP_089401553.1">
    <property type="nucleotide sequence ID" value="NZ_FZOT01000025.1"/>
</dbReference>
<dbReference type="EMBL" id="FZOT01000025">
    <property type="protein sequence ID" value="SNT32117.1"/>
    <property type="molecule type" value="Genomic_DNA"/>
</dbReference>
<evidence type="ECO:0000256" key="1">
    <source>
        <dbReference type="SAM" id="MobiDB-lite"/>
    </source>
</evidence>
<dbReference type="InterPro" id="IPR023346">
    <property type="entry name" value="Lysozyme-like_dom_sf"/>
</dbReference>
<dbReference type="AlphaFoldDB" id="A0A239LN69"/>
<gene>
    <name evidence="2" type="ORF">SAMN06265795_1252</name>
</gene>
<organism evidence="2 3">
    <name type="scientific">Noviherbaspirillum humi</name>
    <dbReference type="NCBI Taxonomy" id="1688639"/>
    <lineage>
        <taxon>Bacteria</taxon>
        <taxon>Pseudomonadati</taxon>
        <taxon>Pseudomonadota</taxon>
        <taxon>Betaproteobacteria</taxon>
        <taxon>Burkholderiales</taxon>
        <taxon>Oxalobacteraceae</taxon>
        <taxon>Noviherbaspirillum</taxon>
    </lineage>
</organism>
<protein>
    <submittedName>
        <fullName evidence="2">Muramidase (Phage lambda lysozyme)</fullName>
    </submittedName>
</protein>
<sequence length="570" mass="63594">MLKEKETGMPSNEDRSMEPMPITAVPPESERSDDDFSSDRPPESGPPNAATTQDKPAVHETPIFEDEASGQPFEAMEPPIREWRGPLEGMLELRVNDWHGQPIPHLAIRVMNNKKVVFDGKTDAKGQVPSITGLKINTTFEIHVRRDSGKYKFAAIGKIHGEENYACLQSPKTRFEFSTEPHTGGPGNADTQKDKIAASHNQKPAAQPVITGNPDKKPELEAGRNKDGYPKATVLDGLRNFLNQNRDDLVPATATSSDIEVAKRLIEFAEKQACWEYSHGITSDAYVKQMQNKTFVEPSAKPKRSSKGMCNKYVKIALWYAYHVGDDLKLIGSGVSPARLMGKALLDAGFKEISSELPDARWAAPGDVIVYEKKGSPSADGHIDIRTYDGYISDFWTPNFPVQRFKVIGIYRKCYDPMPAKRMRAFLMTIASREAEQIFTNDGYEEAYRTLPRTGKFNDFTSHPFANNRKAPNASGAYGILESTWRLYLPYVEVGPDGLTFSPRMQDCLAIAIMEQVENVLKLVRTGEIEAAATILAKRDWPSFPGGSQSGRYTKEQMLANFNRFLGQMK</sequence>
<feature type="region of interest" description="Disordered" evidence="1">
    <location>
        <begin position="197"/>
        <end position="228"/>
    </location>
</feature>
<dbReference type="Gene3D" id="3.90.1720.10">
    <property type="entry name" value="endopeptidase domain like (from Nostoc punctiforme)"/>
    <property type="match status" value="1"/>
</dbReference>
<dbReference type="Proteomes" id="UP000198284">
    <property type="component" value="Unassembled WGS sequence"/>
</dbReference>
<name>A0A239LN69_9BURK</name>